<dbReference type="Pfam" id="PF08436">
    <property type="entry name" value="DXP_redisom_C"/>
    <property type="match status" value="1"/>
</dbReference>
<gene>
    <name evidence="9" type="primary">dxr</name>
    <name evidence="14" type="ORF">B843_08365</name>
</gene>
<dbReference type="GO" id="GO:0030145">
    <property type="term" value="F:manganese ion binding"/>
    <property type="evidence" value="ECO:0007669"/>
    <property type="project" value="TreeGrafter"/>
</dbReference>
<feature type="binding site" evidence="9">
    <location>
        <position position="199"/>
    </location>
    <ligand>
        <name>1-deoxy-D-xylulose 5-phosphate</name>
        <dbReference type="ChEBI" id="CHEBI:57792"/>
    </ligand>
</feature>
<keyword evidence="4 9" id="KW-0521">NADP</keyword>
<keyword evidence="9" id="KW-0460">Magnesium</keyword>
<dbReference type="FunFam" id="3.40.50.720:FF:000045">
    <property type="entry name" value="1-deoxy-D-xylulose 5-phosphate reductoisomerase"/>
    <property type="match status" value="1"/>
</dbReference>
<dbReference type="PANTHER" id="PTHR30525">
    <property type="entry name" value="1-DEOXY-D-XYLULOSE 5-PHOSPHATE REDUCTOISOMERASE"/>
    <property type="match status" value="1"/>
</dbReference>
<organism evidence="14 15">
    <name type="scientific">Corynebacterium vitaeruminis DSM 20294</name>
    <dbReference type="NCBI Taxonomy" id="1224164"/>
    <lineage>
        <taxon>Bacteria</taxon>
        <taxon>Bacillati</taxon>
        <taxon>Actinomycetota</taxon>
        <taxon>Actinomycetes</taxon>
        <taxon>Mycobacteriales</taxon>
        <taxon>Corynebacteriaceae</taxon>
        <taxon>Corynebacterium</taxon>
    </lineage>
</organism>
<keyword evidence="3 9" id="KW-0479">Metal-binding</keyword>
<evidence type="ECO:0000256" key="9">
    <source>
        <dbReference type="HAMAP-Rule" id="MF_00183"/>
    </source>
</evidence>
<dbReference type="SUPFAM" id="SSF55347">
    <property type="entry name" value="Glyceraldehyde-3-phosphate dehydrogenase-like, C-terminal domain"/>
    <property type="match status" value="1"/>
</dbReference>
<dbReference type="GO" id="GO:0070402">
    <property type="term" value="F:NADPH binding"/>
    <property type="evidence" value="ECO:0007669"/>
    <property type="project" value="InterPro"/>
</dbReference>
<comment type="catalytic activity">
    <reaction evidence="8">
        <text>2-C-methyl-D-erythritol 4-phosphate + NADP(+) = 1-deoxy-D-xylulose 5-phosphate + NADPH + H(+)</text>
        <dbReference type="Rhea" id="RHEA:13717"/>
        <dbReference type="ChEBI" id="CHEBI:15378"/>
        <dbReference type="ChEBI" id="CHEBI:57783"/>
        <dbReference type="ChEBI" id="CHEBI:57792"/>
        <dbReference type="ChEBI" id="CHEBI:58262"/>
        <dbReference type="ChEBI" id="CHEBI:58349"/>
        <dbReference type="EC" id="1.1.1.267"/>
    </reaction>
    <physiologicalReaction direction="right-to-left" evidence="8">
        <dbReference type="Rhea" id="RHEA:13719"/>
    </physiologicalReaction>
</comment>
<dbReference type="GO" id="GO:0016853">
    <property type="term" value="F:isomerase activity"/>
    <property type="evidence" value="ECO:0007669"/>
    <property type="project" value="UniProtKB-KW"/>
</dbReference>
<comment type="similarity">
    <text evidence="2 9">Belongs to the DXR family.</text>
</comment>
<evidence type="ECO:0000256" key="10">
    <source>
        <dbReference type="SAM" id="MobiDB-lite"/>
    </source>
</evidence>
<evidence type="ECO:0000256" key="5">
    <source>
        <dbReference type="ARBA" id="ARBA00023002"/>
    </source>
</evidence>
<evidence type="ECO:0000256" key="2">
    <source>
        <dbReference type="ARBA" id="ARBA00006825"/>
    </source>
</evidence>
<comment type="cofactor">
    <cofactor evidence="9">
        <name>Mg(2+)</name>
        <dbReference type="ChEBI" id="CHEBI:18420"/>
    </cofactor>
    <cofactor evidence="9">
        <name>Mn(2+)</name>
        <dbReference type="ChEBI" id="CHEBI:29035"/>
    </cofactor>
</comment>
<dbReference type="PATRIC" id="fig|1224164.3.peg.1686"/>
<dbReference type="SUPFAM" id="SSF51735">
    <property type="entry name" value="NAD(P)-binding Rossmann-fold domains"/>
    <property type="match status" value="1"/>
</dbReference>
<comment type="caution">
    <text evidence="9">Lacks conserved residue(s) required for the propagation of feature annotation.</text>
</comment>
<evidence type="ECO:0000313" key="14">
    <source>
        <dbReference type="EMBL" id="AHI23058.1"/>
    </source>
</evidence>
<dbReference type="Gene3D" id="1.10.1740.10">
    <property type="match status" value="1"/>
</dbReference>
<dbReference type="EMBL" id="CP004353">
    <property type="protein sequence ID" value="AHI23058.1"/>
    <property type="molecule type" value="Genomic_DNA"/>
</dbReference>
<feature type="binding site" evidence="9">
    <location>
        <position position="175"/>
    </location>
    <ligand>
        <name>1-deoxy-D-xylulose 5-phosphate</name>
        <dbReference type="ChEBI" id="CHEBI:57792"/>
    </ligand>
</feature>
<protein>
    <recommendedName>
        <fullName evidence="9">1-deoxy-D-xylulose 5-phosphate reductoisomerase</fullName>
        <shortName evidence="9">DXP reductoisomerase</shortName>
        <ecNumber evidence="9">1.1.1.267</ecNumber>
    </recommendedName>
    <alternativeName>
        <fullName evidence="9">1-deoxyxylulose-5-phosphate reductoisomerase</fullName>
    </alternativeName>
    <alternativeName>
        <fullName evidence="9">2-C-methyl-D-erythritol 4-phosphate synthase</fullName>
    </alternativeName>
</protein>
<dbReference type="EC" id="1.1.1.267" evidence="9"/>
<keyword evidence="14" id="KW-0413">Isomerase</keyword>
<feature type="binding site" evidence="9">
    <location>
        <position position="63"/>
    </location>
    <ligand>
        <name>NADPH</name>
        <dbReference type="ChEBI" id="CHEBI:57783"/>
    </ligand>
</feature>
<feature type="binding site" evidence="9">
    <location>
        <position position="173"/>
    </location>
    <ligand>
        <name>Mn(2+)</name>
        <dbReference type="ChEBI" id="CHEBI:29035"/>
    </ligand>
</feature>
<feature type="domain" description="1-deoxy-D-xylulose 5-phosphate reductoisomerase N-terminal" evidence="11">
    <location>
        <begin position="31"/>
        <end position="157"/>
    </location>
</feature>
<dbReference type="InterPro" id="IPR026877">
    <property type="entry name" value="DXPR_C"/>
</dbReference>
<dbReference type="NCBIfam" id="TIGR00243">
    <property type="entry name" value="Dxr"/>
    <property type="match status" value="1"/>
</dbReference>
<evidence type="ECO:0000259" key="13">
    <source>
        <dbReference type="Pfam" id="PF13288"/>
    </source>
</evidence>
<evidence type="ECO:0000256" key="4">
    <source>
        <dbReference type="ARBA" id="ARBA00022857"/>
    </source>
</evidence>
<feature type="binding site" evidence="9">
    <location>
        <position position="240"/>
    </location>
    <ligand>
        <name>1-deoxy-D-xylulose 5-phosphate</name>
        <dbReference type="ChEBI" id="CHEBI:57792"/>
    </ligand>
</feature>
<evidence type="ECO:0000259" key="12">
    <source>
        <dbReference type="Pfam" id="PF08436"/>
    </source>
</evidence>
<dbReference type="STRING" id="1224164.B843_08365"/>
<dbReference type="HAMAP" id="MF_00183">
    <property type="entry name" value="DXP_reductoisom"/>
    <property type="match status" value="1"/>
</dbReference>
<feature type="binding site" evidence="9">
    <location>
        <position position="150"/>
    </location>
    <ligand>
        <name>1-deoxy-D-xylulose 5-phosphate</name>
        <dbReference type="ChEBI" id="CHEBI:57792"/>
    </ligand>
</feature>
<feature type="binding site" evidence="9">
    <location>
        <position position="228"/>
    </location>
    <ligand>
        <name>NADPH</name>
        <dbReference type="ChEBI" id="CHEBI:57783"/>
    </ligand>
</feature>
<feature type="binding site" evidence="9">
    <location>
        <position position="40"/>
    </location>
    <ligand>
        <name>NADPH</name>
        <dbReference type="ChEBI" id="CHEBI:57783"/>
    </ligand>
</feature>
<evidence type="ECO:0000259" key="11">
    <source>
        <dbReference type="Pfam" id="PF02670"/>
    </source>
</evidence>
<feature type="binding site" evidence="9">
    <location>
        <position position="241"/>
    </location>
    <ligand>
        <name>1-deoxy-D-xylulose 5-phosphate</name>
        <dbReference type="ChEBI" id="CHEBI:57792"/>
    </ligand>
</feature>
<evidence type="ECO:0000256" key="1">
    <source>
        <dbReference type="ARBA" id="ARBA00005094"/>
    </source>
</evidence>
<feature type="binding site" evidence="9">
    <location>
        <position position="244"/>
    </location>
    <ligand>
        <name>Mn(2+)</name>
        <dbReference type="ChEBI" id="CHEBI:29035"/>
    </ligand>
</feature>
<feature type="binding site" evidence="9">
    <location>
        <position position="149"/>
    </location>
    <ligand>
        <name>NADPH</name>
        <dbReference type="ChEBI" id="CHEBI:57783"/>
    </ligand>
</feature>
<reference evidence="14 15" key="1">
    <citation type="submission" date="2013-02" db="EMBL/GenBank/DDBJ databases">
        <title>The complete genome sequence of Corynebacterium vitaeruminis DSM 20294.</title>
        <authorList>
            <person name="Ruckert C."/>
            <person name="Albersmeier A."/>
            <person name="Kalinowski J."/>
        </authorList>
    </citation>
    <scope>NUCLEOTIDE SEQUENCE [LARGE SCALE GENOMIC DNA]</scope>
    <source>
        <strain evidence="15">ATCC 10234</strain>
    </source>
</reference>
<feature type="domain" description="1-deoxy-D-xylulose 5-phosphate reductoisomerase C-terminal" evidence="12">
    <location>
        <begin position="169"/>
        <end position="252"/>
    </location>
</feature>
<dbReference type="GO" id="GO:0051484">
    <property type="term" value="P:isopentenyl diphosphate biosynthetic process, methylerythritol 4-phosphate pathway involved in terpenoid biosynthetic process"/>
    <property type="evidence" value="ECO:0007669"/>
    <property type="project" value="UniProtKB-ARBA"/>
</dbReference>
<feature type="binding site" evidence="9">
    <location>
        <position position="222"/>
    </location>
    <ligand>
        <name>1-deoxy-D-xylulose 5-phosphate</name>
        <dbReference type="ChEBI" id="CHEBI:57792"/>
    </ligand>
</feature>
<dbReference type="GO" id="GO:0030604">
    <property type="term" value="F:1-deoxy-D-xylulose-5-phosphate reductoisomerase activity"/>
    <property type="evidence" value="ECO:0007669"/>
    <property type="project" value="UniProtKB-UniRule"/>
</dbReference>
<keyword evidence="7 9" id="KW-0414">Isoprene biosynthesis</keyword>
<name>W5Y961_9CORY</name>
<feature type="binding site" evidence="9">
    <location>
        <position position="174"/>
    </location>
    <ligand>
        <name>1-deoxy-D-xylulose 5-phosphate</name>
        <dbReference type="ChEBI" id="CHEBI:57792"/>
    </ligand>
</feature>
<dbReference type="PANTHER" id="PTHR30525:SF0">
    <property type="entry name" value="1-DEOXY-D-XYLULOSE 5-PHOSPHATE REDUCTOISOMERASE, CHLOROPLASTIC"/>
    <property type="match status" value="1"/>
</dbReference>
<dbReference type="InterPro" id="IPR036291">
    <property type="entry name" value="NAD(P)-bd_dom_sf"/>
</dbReference>
<keyword evidence="6 9" id="KW-0464">Manganese</keyword>
<feature type="binding site" evidence="9">
    <location>
        <position position="151"/>
    </location>
    <ligand>
        <name>NADPH</name>
        <dbReference type="ChEBI" id="CHEBI:57783"/>
    </ligand>
</feature>
<dbReference type="InterPro" id="IPR013644">
    <property type="entry name" value="DXP_reductoisomerase_C"/>
</dbReference>
<evidence type="ECO:0000256" key="6">
    <source>
        <dbReference type="ARBA" id="ARBA00023211"/>
    </source>
</evidence>
<dbReference type="AlphaFoldDB" id="W5Y961"/>
<dbReference type="PIRSF" id="PIRSF006205">
    <property type="entry name" value="Dxp_reductismrs"/>
    <property type="match status" value="1"/>
</dbReference>
<keyword evidence="5 9" id="KW-0560">Oxidoreductase</keyword>
<dbReference type="InterPro" id="IPR003821">
    <property type="entry name" value="DXP_reductoisomerase"/>
</dbReference>
<dbReference type="eggNOG" id="COG0743">
    <property type="taxonomic scope" value="Bacteria"/>
</dbReference>
<dbReference type="InterPro" id="IPR036169">
    <property type="entry name" value="DXPR_C_sf"/>
</dbReference>
<dbReference type="Pfam" id="PF02670">
    <property type="entry name" value="DXP_reductoisom"/>
    <property type="match status" value="1"/>
</dbReference>
<feature type="binding site" evidence="9">
    <location>
        <position position="39"/>
    </location>
    <ligand>
        <name>NADPH</name>
        <dbReference type="ChEBI" id="CHEBI:57783"/>
    </ligand>
</feature>
<dbReference type="KEGG" id="cvt:B843_08365"/>
<sequence length="412" mass="43160">MSNPLGDFPIISPTTQATMPRHERPGAPRKVLILGSTGSIGTQALEVIADNPDKFEVVGIAAGGRSPELVIAQAKALGLRADQVAVAGEEAARVVSEALGGTVLSGADSATRLVEEQPAELVLNGLVGSLGLAATLAVIRSGAYLALANKESLVAGGQWVVGQARPGQIIPVDSEHSAMAQALRAGSDLEVDRFVLTASGGPFRGWTRERMWDVTPEQAAAHPTWSMGQMNTLNSATLINKGLELIEATLLFGIPAERIEVTVHPQSIVHSMITFVDGATIAQASPPSMKLPISLAMNWPDRVPFAQPSLDFSAASTWEFFPVDNEAFPAVELAREVATVGGTHPAVYNAANEQAAASFLKGGIRFPQIVDVVEKVVGEASQFAGVPSSFDDVLAVEREARARADALVASLL</sequence>
<feature type="binding site" evidence="9">
    <location>
        <position position="37"/>
    </location>
    <ligand>
        <name>NADPH</name>
        <dbReference type="ChEBI" id="CHEBI:57783"/>
    </ligand>
</feature>
<proteinExistence type="inferred from homology"/>
<accession>W5Y961</accession>
<feature type="region of interest" description="Disordered" evidence="10">
    <location>
        <begin position="1"/>
        <end position="24"/>
    </location>
</feature>
<evidence type="ECO:0000313" key="15">
    <source>
        <dbReference type="Proteomes" id="UP000019222"/>
    </source>
</evidence>
<feature type="binding site" evidence="9">
    <location>
        <position position="175"/>
    </location>
    <ligand>
        <name>Mn(2+)</name>
        <dbReference type="ChEBI" id="CHEBI:29035"/>
    </ligand>
</feature>
<dbReference type="SUPFAM" id="SSF69055">
    <property type="entry name" value="1-deoxy-D-xylulose-5-phosphate reductoisomerase, C-terminal domain"/>
    <property type="match status" value="1"/>
</dbReference>
<feature type="binding site" evidence="9">
    <location>
        <position position="235"/>
    </location>
    <ligand>
        <name>1-deoxy-D-xylulose 5-phosphate</name>
        <dbReference type="ChEBI" id="CHEBI:57792"/>
    </ligand>
</feature>
<dbReference type="Pfam" id="PF13288">
    <property type="entry name" value="DXPR_C"/>
    <property type="match status" value="1"/>
</dbReference>
<dbReference type="InterPro" id="IPR013512">
    <property type="entry name" value="DXP_reductoisomerase_N"/>
</dbReference>
<keyword evidence="15" id="KW-1185">Reference proteome</keyword>
<dbReference type="Gene3D" id="3.40.50.720">
    <property type="entry name" value="NAD(P)-binding Rossmann-like Domain"/>
    <property type="match status" value="1"/>
</dbReference>
<evidence type="ECO:0000256" key="3">
    <source>
        <dbReference type="ARBA" id="ARBA00022723"/>
    </source>
</evidence>
<comment type="pathway">
    <text evidence="1 9">Isoprenoid biosynthesis; isopentenyl diphosphate biosynthesis via DXP pathway; isopentenyl diphosphate from 1-deoxy-D-xylulose 5-phosphate: step 1/6.</text>
</comment>
<evidence type="ECO:0000256" key="7">
    <source>
        <dbReference type="ARBA" id="ARBA00023229"/>
    </source>
</evidence>
<comment type="function">
    <text evidence="9">Catalyzes the NADPH-dependent rearrangement and reduction of 1-deoxy-D-xylulose-5-phosphate (DXP) to 2-C-methyl-D-erythritol 4-phosphate (MEP).</text>
</comment>
<evidence type="ECO:0000256" key="8">
    <source>
        <dbReference type="ARBA" id="ARBA00048543"/>
    </source>
</evidence>
<dbReference type="HOGENOM" id="CLU_035714_0_1_11"/>
<dbReference type="UniPathway" id="UPA00056">
    <property type="reaction ID" value="UER00092"/>
</dbReference>
<feature type="binding site" evidence="9">
    <location>
        <position position="38"/>
    </location>
    <ligand>
        <name>NADPH</name>
        <dbReference type="ChEBI" id="CHEBI:57783"/>
    </ligand>
</feature>
<dbReference type="Proteomes" id="UP000019222">
    <property type="component" value="Chromosome"/>
</dbReference>
<feature type="binding site" evidence="9">
    <location>
        <position position="244"/>
    </location>
    <ligand>
        <name>1-deoxy-D-xylulose 5-phosphate</name>
        <dbReference type="ChEBI" id="CHEBI:57792"/>
    </ligand>
</feature>
<feature type="domain" description="DXP reductoisomerase C-terminal" evidence="13">
    <location>
        <begin position="285"/>
        <end position="402"/>
    </location>
</feature>